<evidence type="ECO:0000313" key="2">
    <source>
        <dbReference type="Proteomes" id="UP000186922"/>
    </source>
</evidence>
<accession>A0A1D1VMI4</accession>
<dbReference type="STRING" id="947166.A0A1D1VMI4"/>
<dbReference type="AlphaFoldDB" id="A0A1D1VMI4"/>
<organism evidence="1 2">
    <name type="scientific">Ramazzottius varieornatus</name>
    <name type="common">Water bear</name>
    <name type="synonym">Tardigrade</name>
    <dbReference type="NCBI Taxonomy" id="947166"/>
    <lineage>
        <taxon>Eukaryota</taxon>
        <taxon>Metazoa</taxon>
        <taxon>Ecdysozoa</taxon>
        <taxon>Tardigrada</taxon>
        <taxon>Eutardigrada</taxon>
        <taxon>Parachela</taxon>
        <taxon>Hypsibioidea</taxon>
        <taxon>Ramazzottiidae</taxon>
        <taxon>Ramazzottius</taxon>
    </lineage>
</organism>
<proteinExistence type="predicted"/>
<dbReference type="SUPFAM" id="SSF53822">
    <property type="entry name" value="Periplasmic binding protein-like I"/>
    <property type="match status" value="1"/>
</dbReference>
<evidence type="ECO:0008006" key="3">
    <source>
        <dbReference type="Google" id="ProtNLM"/>
    </source>
</evidence>
<comment type="caution">
    <text evidence="1">The sequence shown here is derived from an EMBL/GenBank/DDBJ whole genome shotgun (WGS) entry which is preliminary data.</text>
</comment>
<dbReference type="Gene3D" id="3.40.50.2300">
    <property type="match status" value="1"/>
</dbReference>
<reference evidence="1 2" key="1">
    <citation type="journal article" date="2016" name="Nat. Commun.">
        <title>Extremotolerant tardigrade genome and improved radiotolerance of human cultured cells by tardigrade-unique protein.</title>
        <authorList>
            <person name="Hashimoto T."/>
            <person name="Horikawa D.D."/>
            <person name="Saito Y."/>
            <person name="Kuwahara H."/>
            <person name="Kozuka-Hata H."/>
            <person name="Shin-I T."/>
            <person name="Minakuchi Y."/>
            <person name="Ohishi K."/>
            <person name="Motoyama A."/>
            <person name="Aizu T."/>
            <person name="Enomoto A."/>
            <person name="Kondo K."/>
            <person name="Tanaka S."/>
            <person name="Hara Y."/>
            <person name="Koshikawa S."/>
            <person name="Sagara H."/>
            <person name="Miura T."/>
            <person name="Yokobori S."/>
            <person name="Miyagawa K."/>
            <person name="Suzuki Y."/>
            <person name="Kubo T."/>
            <person name="Oyama M."/>
            <person name="Kohara Y."/>
            <person name="Fujiyama A."/>
            <person name="Arakawa K."/>
            <person name="Katayama T."/>
            <person name="Toyoda A."/>
            <person name="Kunieda T."/>
        </authorList>
    </citation>
    <scope>NUCLEOTIDE SEQUENCE [LARGE SCALE GENOMIC DNA]</scope>
    <source>
        <strain evidence="1 2">YOKOZUNA-1</strain>
    </source>
</reference>
<dbReference type="Proteomes" id="UP000186922">
    <property type="component" value="Unassembled WGS sequence"/>
</dbReference>
<dbReference type="InterPro" id="IPR028082">
    <property type="entry name" value="Peripla_BP_I"/>
</dbReference>
<protein>
    <recommendedName>
        <fullName evidence="3">Receptor ligand binding region domain-containing protein</fullName>
    </recommendedName>
</protein>
<sequence length="289" mass="33092">MAFEAFRSLITYVNVEPDWNKTADWVEGIAETARVSFNTTYTEDQKYNEYALSAYEVMLASAQVFQENINATSMDGRQYAKYFWNRVFQFPSRNMTIGPYGMRADNVVFFRLNASSGELEETWRYDAVEKLLKNSSSLASYWPMTGGIPPPDHPACGFSGSQCDSTGDAMDCIQIFPGGYCKPTTSPFRWQQRARQCTGGNRGPEILRKQSKRLERFLQLFPHRSCRNKERGSSLYACLSGEMDESNHTALFDTTATQEMRSPRTYLKFSMTRLSYRSLSCRTEQTNHS</sequence>
<gene>
    <name evidence="1" type="primary">RvY_13348</name>
    <name evidence="1" type="synonym">RvY_13348.3</name>
    <name evidence="1" type="ORF">RvY_13348-3</name>
</gene>
<keyword evidence="2" id="KW-1185">Reference proteome</keyword>
<dbReference type="EMBL" id="BDGG01000008">
    <property type="protein sequence ID" value="GAV02830.1"/>
    <property type="molecule type" value="Genomic_DNA"/>
</dbReference>
<name>A0A1D1VMI4_RAMVA</name>
<evidence type="ECO:0000313" key="1">
    <source>
        <dbReference type="EMBL" id="GAV02830.1"/>
    </source>
</evidence>